<accession>B9S9X5</accession>
<dbReference type="AlphaFoldDB" id="B9S9X5"/>
<dbReference type="eggNOG" id="ENOG502RQC4">
    <property type="taxonomic scope" value="Eukaryota"/>
</dbReference>
<dbReference type="EMBL" id="EQ973899">
    <property type="protein sequence ID" value="EEF39645.1"/>
    <property type="molecule type" value="Genomic_DNA"/>
</dbReference>
<evidence type="ECO:0000313" key="3">
    <source>
        <dbReference type="EMBL" id="EEF39645.1"/>
    </source>
</evidence>
<dbReference type="Proteomes" id="UP000008311">
    <property type="component" value="Unassembled WGS sequence"/>
</dbReference>
<name>B9S9X5_RICCO</name>
<feature type="domain" description="GBF-interacting protein 1 N-terminal" evidence="2">
    <location>
        <begin position="30"/>
        <end position="90"/>
    </location>
</feature>
<feature type="region of interest" description="Disordered" evidence="1">
    <location>
        <begin position="1"/>
        <end position="25"/>
    </location>
</feature>
<dbReference type="InterPro" id="IPR009719">
    <property type="entry name" value="GIP1_N"/>
</dbReference>
<dbReference type="PANTHER" id="PTHR46775">
    <property type="entry name" value="FLOCCULATION PROTEIN (DUF1296)"/>
    <property type="match status" value="1"/>
</dbReference>
<feature type="compositionally biased region" description="Polar residues" evidence="1">
    <location>
        <begin position="209"/>
        <end position="233"/>
    </location>
</feature>
<evidence type="ECO:0000256" key="1">
    <source>
        <dbReference type="SAM" id="MobiDB-lite"/>
    </source>
</evidence>
<feature type="compositionally biased region" description="Gly residues" evidence="1">
    <location>
        <begin position="1"/>
        <end position="23"/>
    </location>
</feature>
<protein>
    <recommendedName>
        <fullName evidence="2">GBF-interacting protein 1 N-terminal domain-containing protein</fullName>
    </recommendedName>
</protein>
<sequence length="840" mass="89025">MSNSGGAGGRGGRGGGGGGGAGSVIGRVTIPETVRKTILSIREITGKQHTDEDIYSVLKDCSMDPNETAQKLLYIDTFHEVKSKRDRRKEMSGTQGRGARSGRGNHSANHIYSDTMGRRNAASRRENGVNQMKEKGPSTPLPVVQKINTDSATNETKASAIIPNGSLNLPNGSSHGCGPQLLTDGDVSVAMDGLVVDAKKPGEVPLLPSGTSSPPNQMSESVVQVQQGKSAPSLNHLPPPAISASVSGVYSSASDPVLASSTIRHPGAVGAIKREVDSQLRAAGHNHIQGNKHVLSDVDSETSENEKAASNILHPVSQKEALSKPKSAEEDELSKILHPSSLSTDDHSLAFRSSSGDTHSSQESVTPLTVVSSEDAQAEDSSPSSPEQTVPNGHVIFPNHFKVPEALKSGLSFGSFDTNSGLGSSNNGNACDINSADAVDLPHRIDETAKEPSLSNQSISSTVQVDHPDQPESSQQTFDKLKSDGNAATTLDSKSDNSTQEMMMLPEGNQNPAFHIAPNYGFGIMPHMHGGHFVQFEKHETQRLTQDRSIYIALCLRGSDLCNISLKLKIWMVQNTVSEDSFNSLTRVEQSENPTASSSPSPSLSPTPAQNSIAASPQPLLYRPPFPPNYFPYGHYFNPYFLPPMHQFLTHNGLPQQPATGNPYLTPAAPVPGVKFPLPQFKPGTSTGNSTPIGIQTLYGSFGSSPNGFNPGPAVTSGSAASNEDLSASQLKESQIYTTGPLNDISAWISPPGQDVSSLHLNTLYHLNPHGQHLAFPHAQPGPSPFPGIYPQMQTIAAPSTVNPILHQSQALSATAETVGPASGAYQQPQLAQLNWNSSY</sequence>
<dbReference type="STRING" id="3988.B9S9X5"/>
<evidence type="ECO:0000259" key="2">
    <source>
        <dbReference type="Pfam" id="PF06972"/>
    </source>
</evidence>
<feature type="region of interest" description="Disordered" evidence="1">
    <location>
        <begin position="208"/>
        <end position="239"/>
    </location>
</feature>
<dbReference type="PANTHER" id="PTHR46775:SF2">
    <property type="entry name" value="GBF-INTERACTING PROTEIN 1-LIKE"/>
    <property type="match status" value="1"/>
</dbReference>
<keyword evidence="4" id="KW-1185">Reference proteome</keyword>
<reference evidence="4" key="1">
    <citation type="journal article" date="2010" name="Nat. Biotechnol.">
        <title>Draft genome sequence of the oilseed species Ricinus communis.</title>
        <authorList>
            <person name="Chan A.P."/>
            <person name="Crabtree J."/>
            <person name="Zhao Q."/>
            <person name="Lorenzi H."/>
            <person name="Orvis J."/>
            <person name="Puiu D."/>
            <person name="Melake-Berhan A."/>
            <person name="Jones K.M."/>
            <person name="Redman J."/>
            <person name="Chen G."/>
            <person name="Cahoon E.B."/>
            <person name="Gedil M."/>
            <person name="Stanke M."/>
            <person name="Haas B.J."/>
            <person name="Wortman J.R."/>
            <person name="Fraser-Liggett C.M."/>
            <person name="Ravel J."/>
            <person name="Rabinowicz P.D."/>
        </authorList>
    </citation>
    <scope>NUCLEOTIDE SEQUENCE [LARGE SCALE GENOMIC DNA]</scope>
    <source>
        <strain evidence="4">cv. Hale</strain>
    </source>
</reference>
<dbReference type="GO" id="GO:0005634">
    <property type="term" value="C:nucleus"/>
    <property type="evidence" value="ECO:0000318"/>
    <property type="project" value="GO_Central"/>
</dbReference>
<feature type="compositionally biased region" description="Polar residues" evidence="1">
    <location>
        <begin position="486"/>
        <end position="498"/>
    </location>
</feature>
<organism evidence="3 4">
    <name type="scientific">Ricinus communis</name>
    <name type="common">Castor bean</name>
    <dbReference type="NCBI Taxonomy" id="3988"/>
    <lineage>
        <taxon>Eukaryota</taxon>
        <taxon>Viridiplantae</taxon>
        <taxon>Streptophyta</taxon>
        <taxon>Embryophyta</taxon>
        <taxon>Tracheophyta</taxon>
        <taxon>Spermatophyta</taxon>
        <taxon>Magnoliopsida</taxon>
        <taxon>eudicotyledons</taxon>
        <taxon>Gunneridae</taxon>
        <taxon>Pentapetalae</taxon>
        <taxon>rosids</taxon>
        <taxon>fabids</taxon>
        <taxon>Malpighiales</taxon>
        <taxon>Euphorbiaceae</taxon>
        <taxon>Acalyphoideae</taxon>
        <taxon>Acalypheae</taxon>
        <taxon>Ricinus</taxon>
    </lineage>
</organism>
<dbReference type="SUPFAM" id="SSF46934">
    <property type="entry name" value="UBA-like"/>
    <property type="match status" value="1"/>
</dbReference>
<feature type="region of interest" description="Disordered" evidence="1">
    <location>
        <begin position="449"/>
        <end position="498"/>
    </location>
</feature>
<dbReference type="GO" id="GO:0051082">
    <property type="term" value="F:unfolded protein binding"/>
    <property type="evidence" value="ECO:0000318"/>
    <property type="project" value="GO_Central"/>
</dbReference>
<proteinExistence type="predicted"/>
<dbReference type="InParanoid" id="B9S9X5"/>
<feature type="region of interest" description="Disordered" evidence="1">
    <location>
        <begin position="284"/>
        <end position="396"/>
    </location>
</feature>
<dbReference type="InterPro" id="IPR009060">
    <property type="entry name" value="UBA-like_sf"/>
</dbReference>
<feature type="region of interest" description="Disordered" evidence="1">
    <location>
        <begin position="83"/>
        <end position="144"/>
    </location>
</feature>
<gene>
    <name evidence="3" type="ORF">RCOM_0523290</name>
</gene>
<feature type="compositionally biased region" description="Basic and acidic residues" evidence="1">
    <location>
        <begin position="123"/>
        <end position="136"/>
    </location>
</feature>
<evidence type="ECO:0000313" key="4">
    <source>
        <dbReference type="Proteomes" id="UP000008311"/>
    </source>
</evidence>
<dbReference type="Pfam" id="PF06972">
    <property type="entry name" value="GIP1_N"/>
    <property type="match status" value="1"/>
</dbReference>
<feature type="compositionally biased region" description="Polar residues" evidence="1">
    <location>
        <begin position="351"/>
        <end position="391"/>
    </location>
</feature>
<feature type="region of interest" description="Disordered" evidence="1">
    <location>
        <begin position="585"/>
        <end position="615"/>
    </location>
</feature>
<feature type="compositionally biased region" description="Polar residues" evidence="1">
    <location>
        <begin position="453"/>
        <end position="464"/>
    </location>
</feature>
<dbReference type="InterPro" id="IPR044277">
    <property type="entry name" value="GIP1"/>
</dbReference>
<feature type="compositionally biased region" description="Low complexity" evidence="1">
    <location>
        <begin position="594"/>
        <end position="609"/>
    </location>
</feature>